<evidence type="ECO:0000256" key="6">
    <source>
        <dbReference type="ARBA" id="ARBA00023069"/>
    </source>
</evidence>
<organism evidence="11 12">
    <name type="scientific">Leishmania braziliensis</name>
    <dbReference type="NCBI Taxonomy" id="5660"/>
    <lineage>
        <taxon>Eukaryota</taxon>
        <taxon>Discoba</taxon>
        <taxon>Euglenozoa</taxon>
        <taxon>Kinetoplastea</taxon>
        <taxon>Metakinetoplastina</taxon>
        <taxon>Trypanosomatida</taxon>
        <taxon>Trypanosomatidae</taxon>
        <taxon>Leishmaniinae</taxon>
        <taxon>Leishmania</taxon>
        <taxon>Leishmania braziliensis species complex</taxon>
    </lineage>
</organism>
<dbReference type="KEGG" id="lbz:LBRM_17_0190"/>
<evidence type="ECO:0000256" key="2">
    <source>
        <dbReference type="ARBA" id="ARBA00010500"/>
    </source>
</evidence>
<dbReference type="InParanoid" id="A4H8W4"/>
<dbReference type="EMBL" id="FR798991">
    <property type="protein sequence ID" value="CAM37832.1"/>
    <property type="molecule type" value="Genomic_DNA"/>
</dbReference>
<protein>
    <recommendedName>
        <fullName evidence="3">Cilia- and flagella-associated protein 206</fullName>
    </recommendedName>
</protein>
<dbReference type="RefSeq" id="XP_001563787.1">
    <property type="nucleotide sequence ID" value="XM_001563737.1"/>
</dbReference>
<reference evidence="11 12" key="1">
    <citation type="journal article" date="2007" name="Nat. Genet.">
        <title>Comparative genomic analysis of three Leishmania species that cause diverse human disease.</title>
        <authorList>
            <person name="Peacock C.S."/>
            <person name="Seeger K."/>
            <person name="Harris D."/>
            <person name="Murphy L."/>
            <person name="Ruiz J.C."/>
            <person name="Quail M.A."/>
            <person name="Peters N."/>
            <person name="Adlem E."/>
            <person name="Tivey A."/>
            <person name="Aslett M."/>
            <person name="Kerhornou A."/>
            <person name="Ivens A."/>
            <person name="Fraser A."/>
            <person name="Rajandream M.A."/>
            <person name="Carver T."/>
            <person name="Norbertczak H."/>
            <person name="Chillingworth T."/>
            <person name="Hance Z."/>
            <person name="Jagels K."/>
            <person name="Moule S."/>
            <person name="Ormond D."/>
            <person name="Rutter S."/>
            <person name="Squares R."/>
            <person name="Whitehead S."/>
            <person name="Rabbinowitsch E."/>
            <person name="Arrowsmith C."/>
            <person name="White B."/>
            <person name="Thurston S."/>
            <person name="Bringaud F."/>
            <person name="Baldauf S.L."/>
            <person name="Faulconbridge A."/>
            <person name="Jeffares D."/>
            <person name="Depledge D.P."/>
            <person name="Oyola S.O."/>
            <person name="Hilley J.D."/>
            <person name="Brito L.O."/>
            <person name="Tosi L.R."/>
            <person name="Barrell B."/>
            <person name="Cruz A.K."/>
            <person name="Mottram J.C."/>
            <person name="Smith D.F."/>
            <person name="Berriman M."/>
        </authorList>
    </citation>
    <scope>NUCLEOTIDE SEQUENCE [LARGE SCALE GENOMIC DNA]</scope>
    <source>
        <strain evidence="11 12">MHOM/BR/75/M2904</strain>
    </source>
</reference>
<feature type="region of interest" description="Disordered" evidence="9">
    <location>
        <begin position="621"/>
        <end position="643"/>
    </location>
</feature>
<dbReference type="VEuPathDB" id="TriTrypDB:LbrM.17.0190"/>
<feature type="signal peptide" evidence="10">
    <location>
        <begin position="1"/>
        <end position="27"/>
    </location>
</feature>
<dbReference type="GO" id="GO:0036064">
    <property type="term" value="C:ciliary basal body"/>
    <property type="evidence" value="ECO:0007669"/>
    <property type="project" value="TreeGrafter"/>
</dbReference>
<gene>
    <name evidence="11" type="ORF">LBRM_17_0190</name>
</gene>
<dbReference type="GO" id="GO:0005930">
    <property type="term" value="C:axoneme"/>
    <property type="evidence" value="ECO:0007669"/>
    <property type="project" value="UniProtKB-SubCell"/>
</dbReference>
<keyword evidence="10" id="KW-0732">Signal</keyword>
<keyword evidence="6" id="KW-0969">Cilium</keyword>
<comment type="subcellular location">
    <subcellularLocation>
        <location evidence="1">Cytoplasm</location>
        <location evidence="1">Cytoskeleton</location>
        <location evidence="1">Cilium axoneme</location>
    </subcellularLocation>
</comment>
<accession>A4H8W4</accession>
<dbReference type="Proteomes" id="UP000007258">
    <property type="component" value="Chromosome 17"/>
</dbReference>
<feature type="compositionally biased region" description="Low complexity" evidence="9">
    <location>
        <begin position="629"/>
        <end position="640"/>
    </location>
</feature>
<dbReference type="STRING" id="5660.A4H8W4"/>
<evidence type="ECO:0000256" key="7">
    <source>
        <dbReference type="ARBA" id="ARBA00023212"/>
    </source>
</evidence>
<feature type="chain" id="PRO_5002669017" description="Cilia- and flagella-associated protein 206" evidence="10">
    <location>
        <begin position="28"/>
        <end position="836"/>
    </location>
</feature>
<dbReference type="PANTHER" id="PTHR21442">
    <property type="entry name" value="CILIA- AND FLAGELLA-ASSOCIATED PROTEIN 206"/>
    <property type="match status" value="1"/>
</dbReference>
<dbReference type="InterPro" id="IPR021897">
    <property type="entry name" value="FAP206"/>
</dbReference>
<evidence type="ECO:0000256" key="3">
    <source>
        <dbReference type="ARBA" id="ARBA00021602"/>
    </source>
</evidence>
<evidence type="ECO:0000256" key="1">
    <source>
        <dbReference type="ARBA" id="ARBA00004430"/>
    </source>
</evidence>
<proteinExistence type="inferred from homology"/>
<evidence type="ECO:0000313" key="11">
    <source>
        <dbReference type="EMBL" id="CAM37832.1"/>
    </source>
</evidence>
<reference evidence="11 12" key="2">
    <citation type="journal article" date="2011" name="Genome Res.">
        <title>Chromosome and gene copy number variation allow major structural change between species and strains of Leishmania.</title>
        <authorList>
            <person name="Rogers M.B."/>
            <person name="Hilley J.D."/>
            <person name="Dickens N.J."/>
            <person name="Wilkes J."/>
            <person name="Bates P.A."/>
            <person name="Depledge D.P."/>
            <person name="Harris D."/>
            <person name="Her Y."/>
            <person name="Herzyk P."/>
            <person name="Imamura H."/>
            <person name="Otto T.D."/>
            <person name="Sanders M."/>
            <person name="Seeger K."/>
            <person name="Dujardin J.C."/>
            <person name="Berriman M."/>
            <person name="Smith D.F."/>
            <person name="Hertz-Fowler C."/>
            <person name="Mottram J.C."/>
        </authorList>
    </citation>
    <scope>NUCLEOTIDE SEQUENCE [LARGE SCALE GENOMIC DNA]</scope>
    <source>
        <strain evidence="11 12">MHOM/BR/75/M2904</strain>
    </source>
</reference>
<evidence type="ECO:0000313" key="12">
    <source>
        <dbReference type="Proteomes" id="UP000007258"/>
    </source>
</evidence>
<evidence type="ECO:0000256" key="5">
    <source>
        <dbReference type="ARBA" id="ARBA00022794"/>
    </source>
</evidence>
<evidence type="ECO:0000256" key="4">
    <source>
        <dbReference type="ARBA" id="ARBA00022490"/>
    </source>
</evidence>
<keyword evidence="12" id="KW-1185">Reference proteome</keyword>
<dbReference type="GeneID" id="5414317"/>
<dbReference type="OMA" id="QYPETCS"/>
<dbReference type="GO" id="GO:0003356">
    <property type="term" value="P:regulation of cilium beat frequency"/>
    <property type="evidence" value="ECO:0007669"/>
    <property type="project" value="TreeGrafter"/>
</dbReference>
<dbReference type="PANTHER" id="PTHR21442:SF0">
    <property type="entry name" value="CILIA- AND FLAGELLA-ASSOCIATED PROTEIN 206"/>
    <property type="match status" value="1"/>
</dbReference>
<keyword evidence="7" id="KW-0206">Cytoskeleton</keyword>
<name>A4H8W4_LEIBR</name>
<keyword evidence="5" id="KW-0970">Cilium biogenesis/degradation</keyword>
<dbReference type="AlphaFoldDB" id="A4H8W4"/>
<evidence type="ECO:0000256" key="9">
    <source>
        <dbReference type="SAM" id="MobiDB-lite"/>
    </source>
</evidence>
<evidence type="ECO:0000256" key="8">
    <source>
        <dbReference type="ARBA" id="ARBA00023273"/>
    </source>
</evidence>
<dbReference type="GO" id="GO:0030030">
    <property type="term" value="P:cell projection organization"/>
    <property type="evidence" value="ECO:0007669"/>
    <property type="project" value="UniProtKB-KW"/>
</dbReference>
<keyword evidence="8" id="KW-0966">Cell projection</keyword>
<keyword evidence="4" id="KW-0963">Cytoplasm</keyword>
<sequence>MDSDTASYSCPHEAASLLVFLLLFVCAFQHLVHVSCTSSNNLFPSYTVPPLSLSHPSPPLLNRLSPTHTFRFPLVFFPVSRAGTTCRRAGAIGGQSNLFVDSSLCIHLLPPFLHPLYTPPTPPLAAMDVIPLVAQEVVSRYHKQAGDRPMSSAITLDLAALLTRLWLLKERDRLDSAGDVAASIPHIEALADDMLDYLLHRCSLPSLATLSLQVRCDTLCMSRKVQQHKAEVKKEAIRVQLEGALMSMEPEMASAEQVWGSLAVCFAHYYSDLGPVASATVKADSGSSGTAHNETLSAVSSVLPRAQVAAFLRQDRVEQTCQLRQLRRITWGLRLYQKEMGRSAGMDLMSLSTSVDTPLAELEVKSAEAVAELEPRVNLTRALLVSSTCPLDAVAHQRLKEEYHHILLVQHVLRHVQCGLQHLRESMNNRVMQPYALLLAELRQLLMPTSKVASAAVSSSANASAFDSSPTAVAAAAPGEAAPKKVVFPRFMELADAYEAGMRCADELPLWAALLRAATESASGYASTLPRVAAEDALALAEAAPAPPVTSASALAAEVTALLDSDTTRQRLPSGVHARYRADLPLHTVDPTVARVYPESLCGMRGYCPVQFLDGRPTSGLLLPGQAPSQSSSSSPSRTSLGCVEVSGSTSPAAMPRPLYFIFADAAAMRTFAADPWRYVEGCLHVFHAADPCLSLVMGRAGDLPRELYLEGSRVVERLTTDVENAQHAQGHRQDCGTQTGQIDAYIDHSYFWNEWDLRRHALKLANLMRMRTHSSQTAASHFRREAAMQADPHKDSATQTLHDAATQPPHVVHYLKGLRGTDTSAVEQVRKVVEH</sequence>
<comment type="similarity">
    <text evidence="2">Belongs to the CFAP206 family.</text>
</comment>
<evidence type="ECO:0000256" key="10">
    <source>
        <dbReference type="SAM" id="SignalP"/>
    </source>
</evidence>